<dbReference type="EMBL" id="JASBWR010000068">
    <property type="protein sequence ID" value="KAJ9099639.1"/>
    <property type="molecule type" value="Genomic_DNA"/>
</dbReference>
<sequence>MNEQTPLLEDEYDIEEHWIRDKKVRWSLYGAGGLFGIFVLWAFAFYLPLRFIPESRPFDGIQMVKDLNVVFEPITPEDSEKQFDPSYSLNSKGSKQRLILIGDVHGHYKPFRKLLRKVNFNNKTDHLLLLGDFITKGPHSIKMLDYLIEHKVDCIIGNHEYYVMNNYARFHNLDPPFFVGNEDDNKNVFETNGGFNDDPEYLLAKKLQPNHIEYINQCAVIKTLGPVPQHKTKNEGSHKYSDGIAVHGGLRWDIPDLEQQHAVECLEMRSLIGPYFNESTDDPRADRAVLWSKIWNLKQKEKNDTDTKVVYYGHDARRGLNLKRFAKGLDSGCDTGGDLSAMVIWQEKARKRVMYKEQIIQVQCDD</sequence>
<organism evidence="1 2">
    <name type="scientific">Naganishia cerealis</name>
    <dbReference type="NCBI Taxonomy" id="610337"/>
    <lineage>
        <taxon>Eukaryota</taxon>
        <taxon>Fungi</taxon>
        <taxon>Dikarya</taxon>
        <taxon>Basidiomycota</taxon>
        <taxon>Agaricomycotina</taxon>
        <taxon>Tremellomycetes</taxon>
        <taxon>Filobasidiales</taxon>
        <taxon>Filobasidiaceae</taxon>
        <taxon>Naganishia</taxon>
    </lineage>
</organism>
<reference evidence="1" key="1">
    <citation type="submission" date="2023-04" db="EMBL/GenBank/DDBJ databases">
        <title>Draft Genome sequencing of Naganishia species isolated from polar environments using Oxford Nanopore Technology.</title>
        <authorList>
            <person name="Leo P."/>
            <person name="Venkateswaran K."/>
        </authorList>
    </citation>
    <scope>NUCLEOTIDE SEQUENCE</scope>
    <source>
        <strain evidence="1">MNA-CCFEE 5261</strain>
    </source>
</reference>
<name>A0ACC2VJP3_9TREE</name>
<proteinExistence type="predicted"/>
<accession>A0ACC2VJP3</accession>
<evidence type="ECO:0000313" key="1">
    <source>
        <dbReference type="EMBL" id="KAJ9099639.1"/>
    </source>
</evidence>
<protein>
    <submittedName>
        <fullName evidence="1">Uncharacterized protein</fullName>
    </submittedName>
</protein>
<dbReference type="Proteomes" id="UP001241377">
    <property type="component" value="Unassembled WGS sequence"/>
</dbReference>
<gene>
    <name evidence="1" type="ORF">QFC19_005878</name>
</gene>
<comment type="caution">
    <text evidence="1">The sequence shown here is derived from an EMBL/GenBank/DDBJ whole genome shotgun (WGS) entry which is preliminary data.</text>
</comment>
<keyword evidence="2" id="KW-1185">Reference proteome</keyword>
<evidence type="ECO:0000313" key="2">
    <source>
        <dbReference type="Proteomes" id="UP001241377"/>
    </source>
</evidence>